<dbReference type="PANTHER" id="PTHR15502:SF7">
    <property type="entry name" value="CALCINEURIN-BINDING PROTEIN CABIN-1"/>
    <property type="match status" value="1"/>
</dbReference>
<gene>
    <name evidence="6" type="ORF">HK097_003319</name>
</gene>
<name>A0AAD5S2G7_9FUNG</name>
<accession>A0AAD5S2G7</accession>
<dbReference type="SMART" id="SM00028">
    <property type="entry name" value="TPR"/>
    <property type="match status" value="2"/>
</dbReference>
<comment type="caution">
    <text evidence="6">The sequence shown here is derived from an EMBL/GenBank/DDBJ whole genome shotgun (WGS) entry which is preliminary data.</text>
</comment>
<evidence type="ECO:0000313" key="6">
    <source>
        <dbReference type="EMBL" id="KAJ3037993.1"/>
    </source>
</evidence>
<reference evidence="6" key="1">
    <citation type="submission" date="2020-05" db="EMBL/GenBank/DDBJ databases">
        <title>Phylogenomic resolution of chytrid fungi.</title>
        <authorList>
            <person name="Stajich J.E."/>
            <person name="Amses K."/>
            <person name="Simmons R."/>
            <person name="Seto K."/>
            <person name="Myers J."/>
            <person name="Bonds A."/>
            <person name="Quandt C.A."/>
            <person name="Barry K."/>
            <person name="Liu P."/>
            <person name="Grigoriev I."/>
            <person name="Longcore J.E."/>
            <person name="James T.Y."/>
        </authorList>
    </citation>
    <scope>NUCLEOTIDE SEQUENCE</scope>
    <source>
        <strain evidence="6">JEL0318</strain>
    </source>
</reference>
<feature type="repeat" description="TPR" evidence="4">
    <location>
        <begin position="84"/>
        <end position="117"/>
    </location>
</feature>
<evidence type="ECO:0000313" key="7">
    <source>
        <dbReference type="Proteomes" id="UP001212841"/>
    </source>
</evidence>
<feature type="region of interest" description="Disordered" evidence="5">
    <location>
        <begin position="324"/>
        <end position="391"/>
    </location>
</feature>
<evidence type="ECO:0000256" key="3">
    <source>
        <dbReference type="ARBA" id="ARBA00023242"/>
    </source>
</evidence>
<organism evidence="6 7">
    <name type="scientific">Rhizophlyctis rosea</name>
    <dbReference type="NCBI Taxonomy" id="64517"/>
    <lineage>
        <taxon>Eukaryota</taxon>
        <taxon>Fungi</taxon>
        <taxon>Fungi incertae sedis</taxon>
        <taxon>Chytridiomycota</taxon>
        <taxon>Chytridiomycota incertae sedis</taxon>
        <taxon>Chytridiomycetes</taxon>
        <taxon>Rhizophlyctidales</taxon>
        <taxon>Rhizophlyctidaceae</taxon>
        <taxon>Rhizophlyctis</taxon>
    </lineage>
</organism>
<evidence type="ECO:0000256" key="5">
    <source>
        <dbReference type="SAM" id="MobiDB-lite"/>
    </source>
</evidence>
<protein>
    <submittedName>
        <fullName evidence="6">Uncharacterized protein</fullName>
    </submittedName>
</protein>
<feature type="non-terminal residue" evidence="6">
    <location>
        <position position="647"/>
    </location>
</feature>
<proteinExistence type="inferred from homology"/>
<dbReference type="InterPro" id="IPR033053">
    <property type="entry name" value="Hir3/CABIN1"/>
</dbReference>
<dbReference type="PROSITE" id="PS50005">
    <property type="entry name" value="TPR"/>
    <property type="match status" value="1"/>
</dbReference>
<evidence type="ECO:0000256" key="4">
    <source>
        <dbReference type="PROSITE-ProRule" id="PRU00339"/>
    </source>
</evidence>
<feature type="compositionally biased region" description="Low complexity" evidence="5">
    <location>
        <begin position="332"/>
        <end position="341"/>
    </location>
</feature>
<feature type="compositionally biased region" description="Basic and acidic residues" evidence="5">
    <location>
        <begin position="342"/>
        <end position="367"/>
    </location>
</feature>
<keyword evidence="4" id="KW-0802">TPR repeat</keyword>
<comment type="subcellular location">
    <subcellularLocation>
        <location evidence="1">Nucleus</location>
    </subcellularLocation>
</comment>
<dbReference type="Proteomes" id="UP001212841">
    <property type="component" value="Unassembled WGS sequence"/>
</dbReference>
<keyword evidence="7" id="KW-1185">Reference proteome</keyword>
<dbReference type="GO" id="GO:0005634">
    <property type="term" value="C:nucleus"/>
    <property type="evidence" value="ECO:0007669"/>
    <property type="project" value="UniProtKB-SubCell"/>
</dbReference>
<sequence length="647" mass="72351">MVRFKAINEEVTAPQGEAGEEQIPLEIQIEQAFEAYSRALRLQARKNLLEAREAYEALSNTDAMQIPLSEDGTVHGSPLHKLHYLLHKNWGSLEEAEGRFDEALDHYREAIDIDNTDPTLWSKIGKLEMQACHLTEAREAFQEGLRRADTGVSRFACLSGLCEISYDIGDFQTCIRLINQILEEDPWYDRGLWIKSQIVKEAVECRDLTSGIDESITPLDIMQFRRRDLSGLNLQSVARERRVIVSGAYDVPQPPITMTVEQPTWACFAETLLSTYHSLMSSRNPDTATSSLNIIVSGTDEVDEHMPDVEVTNADESVVIETETVGDESVDQASQASQAMQAREEREDSPGKKRKRGAEEVGKRDIAPRSSKRVRDKLEHTTNAPRKSELDQTLLPSLESLNKYFPPGISIRYGPDAFMMADLGQTVESLVSTPITNQKVNPRSRAKKSKTAPRRFFARPVDEEEMESGPVDGRFTRASLMEFVEGVGGGRFGILEVMRRFVRVVLGGGGQGRWPDGVRQGVVGVLLALERGGGIWEGFCCGIGEEEREWGKELETMLSTTELLFDHLCTSPPSCTEDTKSNPLNSMNVFDVLQRVLTVTLELLHLHGEDGVDQRTLLRIRWVQAGVWEYLGNAEKAAEVLRGLEGI</sequence>
<feature type="compositionally biased region" description="Basic and acidic residues" evidence="5">
    <location>
        <begin position="376"/>
        <end position="390"/>
    </location>
</feature>
<dbReference type="InterPro" id="IPR011990">
    <property type="entry name" value="TPR-like_helical_dom_sf"/>
</dbReference>
<comment type="similarity">
    <text evidence="2">Belongs to the HIR3 family.</text>
</comment>
<evidence type="ECO:0000256" key="1">
    <source>
        <dbReference type="ARBA" id="ARBA00004123"/>
    </source>
</evidence>
<dbReference type="InterPro" id="IPR019734">
    <property type="entry name" value="TPR_rpt"/>
</dbReference>
<dbReference type="Gene3D" id="1.25.40.10">
    <property type="entry name" value="Tetratricopeptide repeat domain"/>
    <property type="match status" value="1"/>
</dbReference>
<dbReference type="GO" id="GO:0006325">
    <property type="term" value="P:chromatin organization"/>
    <property type="evidence" value="ECO:0007669"/>
    <property type="project" value="InterPro"/>
</dbReference>
<dbReference type="EMBL" id="JADGJD010001778">
    <property type="protein sequence ID" value="KAJ3037993.1"/>
    <property type="molecule type" value="Genomic_DNA"/>
</dbReference>
<evidence type="ECO:0000256" key="2">
    <source>
        <dbReference type="ARBA" id="ARBA00007335"/>
    </source>
</evidence>
<dbReference type="PANTHER" id="PTHR15502">
    <property type="entry name" value="CALCINEURIN-BINDING PROTEIN CABIN 1-RELATED"/>
    <property type="match status" value="1"/>
</dbReference>
<dbReference type="Pfam" id="PF13414">
    <property type="entry name" value="TPR_11"/>
    <property type="match status" value="1"/>
</dbReference>
<keyword evidence="3" id="KW-0539">Nucleus</keyword>
<dbReference type="AlphaFoldDB" id="A0AAD5S2G7"/>
<dbReference type="SUPFAM" id="SSF48452">
    <property type="entry name" value="TPR-like"/>
    <property type="match status" value="1"/>
</dbReference>
<dbReference type="GO" id="GO:0031491">
    <property type="term" value="F:nucleosome binding"/>
    <property type="evidence" value="ECO:0007669"/>
    <property type="project" value="TreeGrafter"/>
</dbReference>